<accession>A0A644Z4W0</accession>
<reference evidence="1" key="1">
    <citation type="submission" date="2019-08" db="EMBL/GenBank/DDBJ databases">
        <authorList>
            <person name="Kucharzyk K."/>
            <person name="Murdoch R.W."/>
            <person name="Higgins S."/>
            <person name="Loffler F."/>
        </authorList>
    </citation>
    <scope>NUCLEOTIDE SEQUENCE</scope>
</reference>
<sequence>MPHLNKVLIDVTSHPHRGRIGVVIFGMLLLQFGQLLHQCIKIEIGNGGVRQHVVIVIMLMQLPA</sequence>
<gene>
    <name evidence="1" type="ORF">SDC9_82426</name>
</gene>
<name>A0A644Z4W0_9ZZZZ</name>
<proteinExistence type="predicted"/>
<evidence type="ECO:0000313" key="1">
    <source>
        <dbReference type="EMBL" id="MPM35832.1"/>
    </source>
</evidence>
<dbReference type="EMBL" id="VSSQ01007412">
    <property type="protein sequence ID" value="MPM35832.1"/>
    <property type="molecule type" value="Genomic_DNA"/>
</dbReference>
<protein>
    <submittedName>
        <fullName evidence="1">Uncharacterized protein</fullName>
    </submittedName>
</protein>
<organism evidence="1">
    <name type="scientific">bioreactor metagenome</name>
    <dbReference type="NCBI Taxonomy" id="1076179"/>
    <lineage>
        <taxon>unclassified sequences</taxon>
        <taxon>metagenomes</taxon>
        <taxon>ecological metagenomes</taxon>
    </lineage>
</organism>
<dbReference type="AlphaFoldDB" id="A0A644Z4W0"/>
<comment type="caution">
    <text evidence="1">The sequence shown here is derived from an EMBL/GenBank/DDBJ whole genome shotgun (WGS) entry which is preliminary data.</text>
</comment>